<dbReference type="PROSITE" id="PS52016">
    <property type="entry name" value="TONB_DEPENDENT_REC_3"/>
    <property type="match status" value="1"/>
</dbReference>
<evidence type="ECO:0000313" key="7">
    <source>
        <dbReference type="Proteomes" id="UP000468581"/>
    </source>
</evidence>
<dbReference type="Proteomes" id="UP000468581">
    <property type="component" value="Unassembled WGS sequence"/>
</dbReference>
<keyword evidence="1" id="KW-0998">Cell outer membrane</keyword>
<dbReference type="InterPro" id="IPR039426">
    <property type="entry name" value="TonB-dep_rcpt-like"/>
</dbReference>
<keyword evidence="3" id="KW-1133">Transmembrane helix</keyword>
<dbReference type="RefSeq" id="WP_163608685.1">
    <property type="nucleotide sequence ID" value="NZ_JAABOO010000004.1"/>
</dbReference>
<evidence type="ECO:0000256" key="1">
    <source>
        <dbReference type="PROSITE-ProRule" id="PRU01360"/>
    </source>
</evidence>
<dbReference type="InterPro" id="IPR008756">
    <property type="entry name" value="Peptidase_M56"/>
</dbReference>
<proteinExistence type="inferred from homology"/>
<feature type="region of interest" description="Disordered" evidence="2">
    <location>
        <begin position="588"/>
        <end position="632"/>
    </location>
</feature>
<comment type="caution">
    <text evidence="6">The sequence shown here is derived from an EMBL/GenBank/DDBJ whole genome shotgun (WGS) entry which is preliminary data.</text>
</comment>
<comment type="similarity">
    <text evidence="1">Belongs to the TonB-dependent receptor family.</text>
</comment>
<dbReference type="Gene3D" id="2.170.130.10">
    <property type="entry name" value="TonB-dependent receptor, plug domain"/>
    <property type="match status" value="1"/>
</dbReference>
<evidence type="ECO:0000259" key="5">
    <source>
        <dbReference type="Pfam" id="PF07715"/>
    </source>
</evidence>
<dbReference type="InterPro" id="IPR012910">
    <property type="entry name" value="Plug_dom"/>
</dbReference>
<dbReference type="Pfam" id="PF07715">
    <property type="entry name" value="Plug"/>
    <property type="match status" value="1"/>
</dbReference>
<keyword evidence="1 3" id="KW-0472">Membrane</keyword>
<feature type="transmembrane region" description="Helical" evidence="3">
    <location>
        <begin position="274"/>
        <end position="292"/>
    </location>
</feature>
<reference evidence="6 7" key="1">
    <citation type="submission" date="2020-01" db="EMBL/GenBank/DDBJ databases">
        <title>Leptobacterium flavescens.</title>
        <authorList>
            <person name="Wang G."/>
        </authorList>
    </citation>
    <scope>NUCLEOTIDE SEQUENCE [LARGE SCALE GENOMIC DNA]</scope>
    <source>
        <strain evidence="6 7">KCTC 22160</strain>
    </source>
</reference>
<accession>A0A6P0USB6</accession>
<evidence type="ECO:0000313" key="6">
    <source>
        <dbReference type="EMBL" id="NER15410.1"/>
    </source>
</evidence>
<keyword evidence="1" id="KW-1134">Transmembrane beta strand</keyword>
<feature type="compositionally biased region" description="Acidic residues" evidence="2">
    <location>
        <begin position="616"/>
        <end position="628"/>
    </location>
</feature>
<feature type="compositionally biased region" description="Basic and acidic residues" evidence="2">
    <location>
        <begin position="595"/>
        <end position="615"/>
    </location>
</feature>
<feature type="domain" description="TonB-dependent receptor plug" evidence="5">
    <location>
        <begin position="687"/>
        <end position="749"/>
    </location>
</feature>
<dbReference type="PANTHER" id="PTHR34978">
    <property type="entry name" value="POSSIBLE SENSOR-TRANSDUCER PROTEIN BLAR"/>
    <property type="match status" value="1"/>
</dbReference>
<feature type="compositionally biased region" description="Basic and acidic residues" evidence="2">
    <location>
        <begin position="428"/>
        <end position="441"/>
    </location>
</feature>
<keyword evidence="7" id="KW-1185">Reference proteome</keyword>
<evidence type="ECO:0000256" key="2">
    <source>
        <dbReference type="SAM" id="MobiDB-lite"/>
    </source>
</evidence>
<keyword evidence="1 3" id="KW-0812">Transmembrane</keyword>
<dbReference type="SUPFAM" id="SSF56935">
    <property type="entry name" value="Porins"/>
    <property type="match status" value="1"/>
</dbReference>
<feature type="transmembrane region" description="Helical" evidence="3">
    <location>
        <begin position="6"/>
        <end position="25"/>
    </location>
</feature>
<dbReference type="Pfam" id="PF05569">
    <property type="entry name" value="Peptidase_M56"/>
    <property type="match status" value="1"/>
</dbReference>
<evidence type="ECO:0000259" key="4">
    <source>
        <dbReference type="Pfam" id="PF05569"/>
    </source>
</evidence>
<feature type="domain" description="Peptidase M56" evidence="4">
    <location>
        <begin position="160"/>
        <end position="263"/>
    </location>
</feature>
<organism evidence="6 7">
    <name type="scientific">Leptobacterium flavescens</name>
    <dbReference type="NCBI Taxonomy" id="472055"/>
    <lineage>
        <taxon>Bacteria</taxon>
        <taxon>Pseudomonadati</taxon>
        <taxon>Bacteroidota</taxon>
        <taxon>Flavobacteriia</taxon>
        <taxon>Flavobacteriales</taxon>
        <taxon>Flavobacteriaceae</taxon>
        <taxon>Leptobacterium</taxon>
    </lineage>
</organism>
<evidence type="ECO:0000256" key="3">
    <source>
        <dbReference type="SAM" id="Phobius"/>
    </source>
</evidence>
<comment type="subcellular location">
    <subcellularLocation>
        <location evidence="1">Cell outer membrane</location>
        <topology evidence="1">Multi-pass membrane protein</topology>
    </subcellularLocation>
</comment>
<feature type="region of interest" description="Disordered" evidence="2">
    <location>
        <begin position="412"/>
        <end position="456"/>
    </location>
</feature>
<gene>
    <name evidence="6" type="ORF">GWK08_18295</name>
</gene>
<feature type="compositionally biased region" description="Polar residues" evidence="2">
    <location>
        <begin position="415"/>
        <end position="427"/>
    </location>
</feature>
<keyword evidence="1" id="KW-0813">Transport</keyword>
<dbReference type="GO" id="GO:0009279">
    <property type="term" value="C:cell outer membrane"/>
    <property type="evidence" value="ECO:0007669"/>
    <property type="project" value="UniProtKB-SubCell"/>
</dbReference>
<dbReference type="CDD" id="cd07341">
    <property type="entry name" value="M56_BlaR1_MecR1_like"/>
    <property type="match status" value="1"/>
</dbReference>
<feature type="transmembrane region" description="Helical" evidence="3">
    <location>
        <begin position="37"/>
        <end position="57"/>
    </location>
</feature>
<protein>
    <submittedName>
        <fullName evidence="6">Uncharacterized protein</fullName>
    </submittedName>
</protein>
<name>A0A6P0USB6_9FLAO</name>
<dbReference type="AlphaFoldDB" id="A0A6P0USB6"/>
<dbReference type="InterPro" id="IPR052173">
    <property type="entry name" value="Beta-lactam_resp_regulator"/>
</dbReference>
<dbReference type="InterPro" id="IPR037066">
    <property type="entry name" value="Plug_dom_sf"/>
</dbReference>
<feature type="transmembrane region" description="Helical" evidence="3">
    <location>
        <begin position="101"/>
        <end position="126"/>
    </location>
</feature>
<dbReference type="EMBL" id="JAABOO010000004">
    <property type="protein sequence ID" value="NER15410.1"/>
    <property type="molecule type" value="Genomic_DNA"/>
</dbReference>
<dbReference type="PANTHER" id="PTHR34978:SF3">
    <property type="entry name" value="SLR0241 PROTEIN"/>
    <property type="match status" value="1"/>
</dbReference>
<sequence>MEPLFIYLLKCSGILIIFYTAYIALLRKETFFRGNRYFLLGGLFATLLLPFLVFTKIKWVEPVVSTPVLNTASTLPVNAAYVPNPVVSTVGVSIDWWQVAWIVYLIGFGLFLGRFIIQLASLYVLIRRSSLIRKGKYTFVETTDEVSPFSFFRYIVYNPQQHNARDLELIIQHEKTHSRERHSLDIIAAHLYSIFMWVNPLAWAYKKSISQNLEYIADNHTVASSNNLKDYQHTLLKVAMHPHQYSITNNFFNSLIKKRIVMLQKQTSSNYKKWKYLAILPLLVVFLMSFNVREVIKVRTLSQTEFIIDSKTTDQEIKAIVSYFDTRPADAHIRFSDLKRNEKGEIYQIAFESKYGDKPYYKNLGLRSQNKNPISTFSIWFDEETGVFTVREHDSESTFQLKSDGINIDVKETPEQQNEPSSHNINRTQEKADKVQTEKRSQPQNPKADNAKDNAVISSGETTFSYQVEESSAEQDNEIIEFIIDKNSTYKNLKERAKKFKEEYGVELKFSNIKTNNKGEITAIQASFKDKVGNTGNVDIVRNQSDPIGPFVYFLVLGDEGEVVRSGFSQFDGAHTNSDGEKYYYKFRKRHKDPKNKEKHKDSKNKGKHKDKDIEHEDVEVEHEEAEEHEEHVEVVHEEAEHVEADEHEVLVEVDEAEHIEEDEAVLIEVAVAEEGDQEHGRIIEIGRDGGEKIRVRTLGEGDPLFFLDGKEISMKKALKLDANTIDKVEVLKGEGTNLKYGKRGENGVVLLFSKK</sequence>